<evidence type="ECO:0000313" key="3">
    <source>
        <dbReference type="Proteomes" id="UP000085678"/>
    </source>
</evidence>
<dbReference type="GeneID" id="106168030"/>
<organism evidence="3 4">
    <name type="scientific">Lingula anatina</name>
    <name type="common">Brachiopod</name>
    <name type="synonym">Lingula unguis</name>
    <dbReference type="NCBI Taxonomy" id="7574"/>
    <lineage>
        <taxon>Eukaryota</taxon>
        <taxon>Metazoa</taxon>
        <taxon>Spiralia</taxon>
        <taxon>Lophotrochozoa</taxon>
        <taxon>Brachiopoda</taxon>
        <taxon>Linguliformea</taxon>
        <taxon>Lingulata</taxon>
        <taxon>Lingulida</taxon>
        <taxon>Linguloidea</taxon>
        <taxon>Lingulidae</taxon>
        <taxon>Lingula</taxon>
    </lineage>
</organism>
<protein>
    <submittedName>
        <fullName evidence="4">Uncharacterized protein LOC106168030</fullName>
    </submittedName>
</protein>
<evidence type="ECO:0000313" key="4">
    <source>
        <dbReference type="RefSeq" id="XP_013402411.1"/>
    </source>
</evidence>
<dbReference type="SMART" id="SM00327">
    <property type="entry name" value="VWA"/>
    <property type="match status" value="1"/>
</dbReference>
<dbReference type="InParanoid" id="A0A1S3IWR6"/>
<dbReference type="SUPFAM" id="SSF53300">
    <property type="entry name" value="vWA-like"/>
    <property type="match status" value="1"/>
</dbReference>
<dbReference type="InterPro" id="IPR002035">
    <property type="entry name" value="VWF_A"/>
</dbReference>
<keyword evidence="3" id="KW-1185">Reference proteome</keyword>
<feature type="signal peptide" evidence="1">
    <location>
        <begin position="1"/>
        <end position="20"/>
    </location>
</feature>
<proteinExistence type="predicted"/>
<dbReference type="Pfam" id="PF00092">
    <property type="entry name" value="VWA"/>
    <property type="match status" value="1"/>
</dbReference>
<dbReference type="KEGG" id="lak:106168030"/>
<accession>A0A1S3IWR6</accession>
<gene>
    <name evidence="4" type="primary">LOC106168030</name>
</gene>
<dbReference type="Proteomes" id="UP000085678">
    <property type="component" value="Unplaced"/>
</dbReference>
<dbReference type="Gene3D" id="3.40.50.410">
    <property type="entry name" value="von Willebrand factor, type A domain"/>
    <property type="match status" value="1"/>
</dbReference>
<reference evidence="4" key="1">
    <citation type="journal article" date="2015" name="Nat. Commun.">
        <title>The Lingula genome provides insights into brachiopod evolution and the origin of phosphate biomineralization.</title>
        <authorList>
            <person name="Luo Y.J."/>
            <person name="Takeuchi T."/>
            <person name="Koyanagi R."/>
            <person name="Yamada L."/>
            <person name="Kanda M."/>
            <person name="Khalturina M."/>
            <person name="Fujie M."/>
            <person name="Yamasaki S.I."/>
            <person name="Endo K."/>
            <person name="Satoh N."/>
        </authorList>
    </citation>
    <scope>NUCLEOTIDE SEQUENCE</scope>
</reference>
<reference evidence="4" key="2">
    <citation type="submission" date="2025-08" db="UniProtKB">
        <authorList>
            <consortium name="RefSeq"/>
        </authorList>
    </citation>
    <scope>IDENTIFICATION</scope>
</reference>
<dbReference type="AlphaFoldDB" id="A0A1S3IWR6"/>
<dbReference type="RefSeq" id="XP_013402411.1">
    <property type="nucleotide sequence ID" value="XM_013546957.1"/>
</dbReference>
<sequence length="232" mass="25121">MKSAALVLLIVVGMVFTVLGQEPLTPDKIIKALMGSSPPFWKVCFALDSSGSISDKDWDYSKSASRDILAIIDNTPGPRSIAPTKHRIGLVRFSSTIPTRVVFSLGTYPLFKNNDIAIGDVLKVGYLTDTYKGLLLCENELGVNGSRLVWVTTDGLHTVGGNAVEKAEAMQKKGIIICVVAVGSHAQMKVINRMASLIDIPGSNTKQRCVLNYKTFEALRSDTLSALHRVLS</sequence>
<dbReference type="PROSITE" id="PS50234">
    <property type="entry name" value="VWFA"/>
    <property type="match status" value="1"/>
</dbReference>
<dbReference type="CDD" id="cd00198">
    <property type="entry name" value="vWFA"/>
    <property type="match status" value="1"/>
</dbReference>
<dbReference type="InterPro" id="IPR036465">
    <property type="entry name" value="vWFA_dom_sf"/>
</dbReference>
<evidence type="ECO:0000256" key="1">
    <source>
        <dbReference type="SAM" id="SignalP"/>
    </source>
</evidence>
<name>A0A1S3IWR6_LINAN</name>
<feature type="chain" id="PRO_5010197127" evidence="1">
    <location>
        <begin position="21"/>
        <end position="232"/>
    </location>
</feature>
<keyword evidence="1" id="KW-0732">Signal</keyword>
<evidence type="ECO:0000259" key="2">
    <source>
        <dbReference type="PROSITE" id="PS50234"/>
    </source>
</evidence>
<feature type="domain" description="VWFA" evidence="2">
    <location>
        <begin position="42"/>
        <end position="227"/>
    </location>
</feature>